<dbReference type="VEuPathDB" id="CryptoDB:Vbra_6455"/>
<name>A0A0G4H0S6_VITBC</name>
<gene>
    <name evidence="2" type="ORF">Vbra_6455</name>
</gene>
<feature type="region of interest" description="Disordered" evidence="1">
    <location>
        <begin position="34"/>
        <end position="182"/>
    </location>
</feature>
<feature type="compositionally biased region" description="Basic and acidic residues" evidence="1">
    <location>
        <begin position="144"/>
        <end position="176"/>
    </location>
</feature>
<dbReference type="AlphaFoldDB" id="A0A0G4H0S6"/>
<dbReference type="EMBL" id="CDMY01000929">
    <property type="protein sequence ID" value="CEM37173.1"/>
    <property type="molecule type" value="Genomic_DNA"/>
</dbReference>
<proteinExistence type="predicted"/>
<evidence type="ECO:0000313" key="3">
    <source>
        <dbReference type="Proteomes" id="UP000041254"/>
    </source>
</evidence>
<feature type="compositionally biased region" description="Polar residues" evidence="1">
    <location>
        <begin position="41"/>
        <end position="53"/>
    </location>
</feature>
<sequence>MVVLGVVAHRLPIASPPKRWISAQGHYEWRRPATAEERVGRSSTHCKNPQVRSGAQGPSPVVVPETVTSHQQLSKRGRSHDGPSLAARSSARPPPPSPPHVSARDKPLRPHRHKRSATAQEAADAPLPCSRPEIEEELPSLPGKPEEKKKEGDKKAEGPAEEKKSPEEAGKTKIQPDSDSNGNERLCGVYELGCVAEAGDTGTLVESRKTTEWYHKNGVMREWDRYYSNDEGRKCNVKDIDADLVMWASYNVLAETTAENQGSEFKVRYVWRSIELTPYQDDRVTHLQEKCACPDQLKPWANGKTQQIARCDPAGCEMLKRLCVEQYNGKCSLTVTLRVFSKDSKKVMERLNQFGDIPKNESSLPAKLLMEQKKNCEELDGRLCPGGGAIGKHGGGAHAGVLVALLVMLCHWVISAVE</sequence>
<reference evidence="2 3" key="1">
    <citation type="submission" date="2014-11" db="EMBL/GenBank/DDBJ databases">
        <authorList>
            <person name="Zhu J."/>
            <person name="Qi W."/>
            <person name="Song R."/>
        </authorList>
    </citation>
    <scope>NUCLEOTIDE SEQUENCE [LARGE SCALE GENOMIC DNA]</scope>
</reference>
<feature type="compositionally biased region" description="Low complexity" evidence="1">
    <location>
        <begin position="58"/>
        <end position="69"/>
    </location>
</feature>
<accession>A0A0G4H0S6</accession>
<evidence type="ECO:0000313" key="2">
    <source>
        <dbReference type="EMBL" id="CEM37173.1"/>
    </source>
</evidence>
<keyword evidence="3" id="KW-1185">Reference proteome</keyword>
<evidence type="ECO:0000256" key="1">
    <source>
        <dbReference type="SAM" id="MobiDB-lite"/>
    </source>
</evidence>
<protein>
    <submittedName>
        <fullName evidence="2">Uncharacterized protein</fullName>
    </submittedName>
</protein>
<dbReference type="Proteomes" id="UP000041254">
    <property type="component" value="Unassembled WGS sequence"/>
</dbReference>
<dbReference type="InParanoid" id="A0A0G4H0S6"/>
<organism evidence="2 3">
    <name type="scientific">Vitrella brassicaformis (strain CCMP3155)</name>
    <dbReference type="NCBI Taxonomy" id="1169540"/>
    <lineage>
        <taxon>Eukaryota</taxon>
        <taxon>Sar</taxon>
        <taxon>Alveolata</taxon>
        <taxon>Colpodellida</taxon>
        <taxon>Vitrellaceae</taxon>
        <taxon>Vitrella</taxon>
    </lineage>
</organism>